<gene>
    <name evidence="2" type="ORF">JR347_10775</name>
</gene>
<proteinExistence type="predicted"/>
<evidence type="ECO:0000313" key="3">
    <source>
        <dbReference type="Proteomes" id="UP000662783"/>
    </source>
</evidence>
<keyword evidence="1" id="KW-0732">Signal</keyword>
<dbReference type="Proteomes" id="UP000662783">
    <property type="component" value="Chromosome"/>
</dbReference>
<accession>A0A974ZZH5</accession>
<name>A0A974ZZH5_9BACT</name>
<feature type="signal peptide" evidence="1">
    <location>
        <begin position="1"/>
        <end position="21"/>
    </location>
</feature>
<dbReference type="EMBL" id="CP070608">
    <property type="protein sequence ID" value="QSE96100.1"/>
    <property type="molecule type" value="Genomic_DNA"/>
</dbReference>
<evidence type="ECO:0008006" key="4">
    <source>
        <dbReference type="Google" id="ProtNLM"/>
    </source>
</evidence>
<evidence type="ECO:0000256" key="1">
    <source>
        <dbReference type="SAM" id="SignalP"/>
    </source>
</evidence>
<feature type="chain" id="PRO_5037124581" description="DUF4114 domain-containing protein" evidence="1">
    <location>
        <begin position="22"/>
        <end position="363"/>
    </location>
</feature>
<keyword evidence="3" id="KW-1185">Reference proteome</keyword>
<sequence length="363" mass="39842">MKKLIISLFSILILFTYSSCDDEEENTVATEIVVPENFTVDIPSSISTDANGGLTGRTEGDGDGIIEGNEIYQAVPFFIFIGEESARIIELIFPIAAALEQQNVQTLIYTSDDDGRDKEVTINRNVTRGGKEYAYELTTFDVLDNAQALQMLWNTEPIEGIAIISPYQIDHTDDSEPDALLRIDYSEDDPDYEATMTVYISGIDPEVDGLDNLKLWAGRNGNVVDVVGNSNHPGFVLFDANFTGGRNYAFVGRGDETTDIGVINLALPPSNVTTNNILTEYSVYNVLFGEIDAVAGGFFTPEEIDDILAEANSPAYFNDVQGFITSGLDNQPAGFSNEFIDLSNLTPFVPNDIRTLEVQFIIN</sequence>
<dbReference type="KEGG" id="fuv:JR347_10775"/>
<reference evidence="2" key="1">
    <citation type="submission" date="2021-02" db="EMBL/GenBank/DDBJ databases">
        <title>Fulvivirga sp. S481 isolated from sea water.</title>
        <authorList>
            <person name="Bae S.S."/>
            <person name="Baek K."/>
        </authorList>
    </citation>
    <scope>NUCLEOTIDE SEQUENCE</scope>
    <source>
        <strain evidence="2">S481</strain>
    </source>
</reference>
<organism evidence="2 3">
    <name type="scientific">Fulvivirga lutea</name>
    <dbReference type="NCBI Taxonomy" id="2810512"/>
    <lineage>
        <taxon>Bacteria</taxon>
        <taxon>Pseudomonadati</taxon>
        <taxon>Bacteroidota</taxon>
        <taxon>Cytophagia</taxon>
        <taxon>Cytophagales</taxon>
        <taxon>Fulvivirgaceae</taxon>
        <taxon>Fulvivirga</taxon>
    </lineage>
</organism>
<protein>
    <recommendedName>
        <fullName evidence="4">DUF4114 domain-containing protein</fullName>
    </recommendedName>
</protein>
<dbReference type="RefSeq" id="WP_205720613.1">
    <property type="nucleotide sequence ID" value="NZ_CP070608.1"/>
</dbReference>
<dbReference type="AlphaFoldDB" id="A0A974ZZH5"/>
<evidence type="ECO:0000313" key="2">
    <source>
        <dbReference type="EMBL" id="QSE96100.1"/>
    </source>
</evidence>